<keyword evidence="8 9" id="KW-0949">S-adenosyl-L-methionine</keyword>
<dbReference type="PANTHER" id="PTHR10259:SF11">
    <property type="entry name" value="THIOPURINE S-METHYLTRANSFERASE"/>
    <property type="match status" value="1"/>
</dbReference>
<feature type="binding site" evidence="9">
    <location>
        <position position="45"/>
    </location>
    <ligand>
        <name>S-adenosyl-L-methionine</name>
        <dbReference type="ChEBI" id="CHEBI:59789"/>
    </ligand>
</feature>
<dbReference type="Gene3D" id="3.40.50.150">
    <property type="entry name" value="Vaccinia Virus protein VP39"/>
    <property type="match status" value="1"/>
</dbReference>
<protein>
    <recommendedName>
        <fullName evidence="4 9">Thiopurine S-methyltransferase</fullName>
        <ecNumber evidence="4 9">2.1.1.67</ecNumber>
    </recommendedName>
    <alternativeName>
        <fullName evidence="9">Thiopurine methyltransferase</fullName>
    </alternativeName>
</protein>
<keyword evidence="5 9" id="KW-0963">Cytoplasm</keyword>
<sequence>MEPSFWHSKWDAKQIGFHQHEVNPLLLKYWSNLNLSPDSEVFVPLCGKTLDICYLAELGHKVLGCELSQAAVEQFFTENSLAYSMSSVTASAGKLNQFDAEQVVIYQGDIFALTTNELPDVKAFYDRAALIAWPESMRLAYVEKLAKLVPPESLGLLITLDYPQEALKGPPFAVSNDWVVANMNEFFDVELLSCEDVLSDNPRFVNKEVPWLTESVYKLKRKH</sequence>
<accession>A0A553JUS5</accession>
<dbReference type="InterPro" id="IPR025835">
    <property type="entry name" value="Thiopurine_S-MeTrfase"/>
</dbReference>
<dbReference type="NCBIfam" id="NF009732">
    <property type="entry name" value="PRK13255.1"/>
    <property type="match status" value="1"/>
</dbReference>
<evidence type="ECO:0000256" key="3">
    <source>
        <dbReference type="ARBA" id="ARBA00008145"/>
    </source>
</evidence>
<dbReference type="GO" id="GO:0010038">
    <property type="term" value="P:response to metal ion"/>
    <property type="evidence" value="ECO:0007669"/>
    <property type="project" value="InterPro"/>
</dbReference>
<dbReference type="SUPFAM" id="SSF53335">
    <property type="entry name" value="S-adenosyl-L-methionine-dependent methyltransferases"/>
    <property type="match status" value="1"/>
</dbReference>
<evidence type="ECO:0000256" key="1">
    <source>
        <dbReference type="ARBA" id="ARBA00000903"/>
    </source>
</evidence>
<dbReference type="AlphaFoldDB" id="A0A553JUS5"/>
<evidence type="ECO:0000256" key="9">
    <source>
        <dbReference type="HAMAP-Rule" id="MF_00812"/>
    </source>
</evidence>
<dbReference type="Proteomes" id="UP000318126">
    <property type="component" value="Unassembled WGS sequence"/>
</dbReference>
<feature type="binding site" evidence="9">
    <location>
        <position position="10"/>
    </location>
    <ligand>
        <name>S-adenosyl-L-methionine</name>
        <dbReference type="ChEBI" id="CHEBI:59789"/>
    </ligand>
</feature>
<dbReference type="InterPro" id="IPR022474">
    <property type="entry name" value="Thiopur_S-MeTfrase_Se/Te_detox"/>
</dbReference>
<proteinExistence type="inferred from homology"/>
<dbReference type="Pfam" id="PF05724">
    <property type="entry name" value="TPMT"/>
    <property type="match status" value="1"/>
</dbReference>
<comment type="caution">
    <text evidence="10">The sequence shown here is derived from an EMBL/GenBank/DDBJ whole genome shotgun (WGS) entry which is preliminary data.</text>
</comment>
<dbReference type="PANTHER" id="PTHR10259">
    <property type="entry name" value="THIOPURINE S-METHYLTRANSFERASE"/>
    <property type="match status" value="1"/>
</dbReference>
<evidence type="ECO:0000256" key="6">
    <source>
        <dbReference type="ARBA" id="ARBA00022603"/>
    </source>
</evidence>
<dbReference type="PROSITE" id="PS51585">
    <property type="entry name" value="SAM_MT_TPMT"/>
    <property type="match status" value="1"/>
</dbReference>
<dbReference type="HAMAP" id="MF_00812">
    <property type="entry name" value="Thiopur_methtran"/>
    <property type="match status" value="1"/>
</dbReference>
<evidence type="ECO:0000256" key="7">
    <source>
        <dbReference type="ARBA" id="ARBA00022679"/>
    </source>
</evidence>
<dbReference type="InterPro" id="IPR008854">
    <property type="entry name" value="TPMT"/>
</dbReference>
<evidence type="ECO:0000256" key="5">
    <source>
        <dbReference type="ARBA" id="ARBA00022490"/>
    </source>
</evidence>
<evidence type="ECO:0000313" key="10">
    <source>
        <dbReference type="EMBL" id="TRY16196.1"/>
    </source>
</evidence>
<dbReference type="OrthoDB" id="9778208at2"/>
<evidence type="ECO:0000256" key="4">
    <source>
        <dbReference type="ARBA" id="ARBA00011905"/>
    </source>
</evidence>
<dbReference type="EC" id="2.1.1.67" evidence="4 9"/>
<dbReference type="GO" id="GO:0032259">
    <property type="term" value="P:methylation"/>
    <property type="evidence" value="ECO:0007669"/>
    <property type="project" value="UniProtKB-KW"/>
</dbReference>
<dbReference type="FunFam" id="3.40.50.150:FF:000101">
    <property type="entry name" value="Thiopurine S-methyltransferase"/>
    <property type="match status" value="1"/>
</dbReference>
<dbReference type="NCBIfam" id="TIGR03840">
    <property type="entry name" value="TMPT_Se_Te"/>
    <property type="match status" value="1"/>
</dbReference>
<keyword evidence="11" id="KW-1185">Reference proteome</keyword>
<feature type="binding site" evidence="9">
    <location>
        <position position="127"/>
    </location>
    <ligand>
        <name>S-adenosyl-L-methionine</name>
        <dbReference type="ChEBI" id="CHEBI:59789"/>
    </ligand>
</feature>
<comment type="subcellular location">
    <subcellularLocation>
        <location evidence="2 9">Cytoplasm</location>
    </subcellularLocation>
</comment>
<comment type="catalytic activity">
    <reaction evidence="1 9">
        <text>S-adenosyl-L-methionine + a thiopurine = S-adenosyl-L-homocysteine + a thiopurine S-methylether.</text>
        <dbReference type="EC" id="2.1.1.67"/>
    </reaction>
</comment>
<dbReference type="EMBL" id="VKGK01000001">
    <property type="protein sequence ID" value="TRY16196.1"/>
    <property type="molecule type" value="Genomic_DNA"/>
</dbReference>
<dbReference type="InterPro" id="IPR029063">
    <property type="entry name" value="SAM-dependent_MTases_sf"/>
</dbReference>
<comment type="similarity">
    <text evidence="3 9">Belongs to the class I-like SAM-binding methyltransferase superfamily. TPMT family.</text>
</comment>
<dbReference type="GO" id="GO:0005737">
    <property type="term" value="C:cytoplasm"/>
    <property type="evidence" value="ECO:0007669"/>
    <property type="project" value="UniProtKB-SubCell"/>
</dbReference>
<name>A0A553JUS5_SHEHA</name>
<dbReference type="GO" id="GO:0008119">
    <property type="term" value="F:thiopurine S-methyltransferase activity"/>
    <property type="evidence" value="ECO:0007669"/>
    <property type="project" value="UniProtKB-UniRule"/>
</dbReference>
<gene>
    <name evidence="9" type="primary">tpm</name>
    <name evidence="10" type="ORF">FN961_00765</name>
</gene>
<evidence type="ECO:0000313" key="11">
    <source>
        <dbReference type="Proteomes" id="UP000318126"/>
    </source>
</evidence>
<reference evidence="11" key="1">
    <citation type="submission" date="2019-07" db="EMBL/GenBank/DDBJ databases">
        <title>Shewanella sp. YLB-08 draft genomic sequence.</title>
        <authorList>
            <person name="Yu L."/>
        </authorList>
    </citation>
    <scope>NUCLEOTIDE SEQUENCE [LARGE SCALE GENOMIC DNA]</scope>
    <source>
        <strain evidence="11">JCM 20706</strain>
    </source>
</reference>
<evidence type="ECO:0000256" key="8">
    <source>
        <dbReference type="ARBA" id="ARBA00022691"/>
    </source>
</evidence>
<keyword evidence="6 9" id="KW-0489">Methyltransferase</keyword>
<keyword evidence="7 9" id="KW-0808">Transferase</keyword>
<dbReference type="RefSeq" id="WP_143562641.1">
    <property type="nucleotide sequence ID" value="NZ_BMPL01000001.1"/>
</dbReference>
<organism evidence="10 11">
    <name type="scientific">Shewanella hanedai</name>
    <name type="common">Alteromonas hanedai</name>
    <dbReference type="NCBI Taxonomy" id="25"/>
    <lineage>
        <taxon>Bacteria</taxon>
        <taxon>Pseudomonadati</taxon>
        <taxon>Pseudomonadota</taxon>
        <taxon>Gammaproteobacteria</taxon>
        <taxon>Alteromonadales</taxon>
        <taxon>Shewanellaceae</taxon>
        <taxon>Shewanella</taxon>
    </lineage>
</organism>
<dbReference type="PIRSF" id="PIRSF023956">
    <property type="entry name" value="Thiopurine_S-methyltransferase"/>
    <property type="match status" value="1"/>
</dbReference>
<evidence type="ECO:0000256" key="2">
    <source>
        <dbReference type="ARBA" id="ARBA00004496"/>
    </source>
</evidence>
<feature type="binding site" evidence="9">
    <location>
        <position position="66"/>
    </location>
    <ligand>
        <name>S-adenosyl-L-methionine</name>
        <dbReference type="ChEBI" id="CHEBI:59789"/>
    </ligand>
</feature>